<name>A0ABY6FBQ8_9PSED</name>
<evidence type="ECO:0000313" key="2">
    <source>
        <dbReference type="Proteomes" id="UP001063228"/>
    </source>
</evidence>
<reference evidence="1" key="1">
    <citation type="submission" date="2021-08" db="EMBL/GenBank/DDBJ databases">
        <title>Complete genome sequence of Pseudomonas phytophila.</title>
        <authorList>
            <person name="Weir B.S."/>
            <person name="Templeton M.D."/>
            <person name="Arshed S."/>
            <person name="Andersen M.T."/>
            <person name="Jayaraman J."/>
        </authorList>
    </citation>
    <scope>NUCLEOTIDE SEQUENCE</scope>
    <source>
        <strain evidence="1">ICMP 23753</strain>
    </source>
</reference>
<sequence length="217" mass="24342">MDAAFQKLALKIGIELPERFSALMAIAQSDKNTMRSVYDVFLLDAETAEREIDEWLDPADHEGRTFLPFATNGSGEPYCFVRLANGQTGIAQALHFGQMTSLAHIDISSWLTSHYVRAAADLSHLKYQTELVTPQTEMGPVITHEVQLLHPALLPEHRALLADLFSRPCVARSFKDGSESIPRTVNAFISQEESESLQASLEQPDPIEFEVLRDWMR</sequence>
<protein>
    <submittedName>
        <fullName evidence="1">SMI1/KNR4 family protein</fullName>
    </submittedName>
</protein>
<accession>A0ABY6FBQ8</accession>
<proteinExistence type="predicted"/>
<dbReference type="RefSeq" id="WP_263268118.1">
    <property type="nucleotide sequence ID" value="NZ_CP081201.1"/>
</dbReference>
<keyword evidence="2" id="KW-1185">Reference proteome</keyword>
<dbReference type="EMBL" id="CP081201">
    <property type="protein sequence ID" value="UXZ95103.1"/>
    <property type="molecule type" value="Genomic_DNA"/>
</dbReference>
<organism evidence="1 2">
    <name type="scientific">Pseudomonas phytophila</name>
    <dbReference type="NCBI Taxonomy" id="2867264"/>
    <lineage>
        <taxon>Bacteria</taxon>
        <taxon>Pseudomonadati</taxon>
        <taxon>Pseudomonadota</taxon>
        <taxon>Gammaproteobacteria</taxon>
        <taxon>Pseudomonadales</taxon>
        <taxon>Pseudomonadaceae</taxon>
        <taxon>Pseudomonas</taxon>
    </lineage>
</organism>
<gene>
    <name evidence="1" type="ORF">K3169_22600</name>
</gene>
<dbReference type="Proteomes" id="UP001063228">
    <property type="component" value="Chromosome"/>
</dbReference>
<evidence type="ECO:0000313" key="1">
    <source>
        <dbReference type="EMBL" id="UXZ95103.1"/>
    </source>
</evidence>